<evidence type="ECO:0000313" key="2">
    <source>
        <dbReference type="Proteomes" id="UP001054945"/>
    </source>
</evidence>
<dbReference type="AlphaFoldDB" id="A0AAV4M980"/>
<comment type="caution">
    <text evidence="1">The sequence shown here is derived from an EMBL/GenBank/DDBJ whole genome shotgun (WGS) entry which is preliminary data.</text>
</comment>
<sequence length="82" mass="9072">MECTAPGQNRVPLIPNLTEEEANQLKSMQDITSKPQKGLAFMECISGMSHPFFEIHTVFCCILGTCIASLKQVQSVPLQTFL</sequence>
<keyword evidence="2" id="KW-1185">Reference proteome</keyword>
<dbReference type="EMBL" id="BPLR01019506">
    <property type="protein sequence ID" value="GIX68599.1"/>
    <property type="molecule type" value="Genomic_DNA"/>
</dbReference>
<organism evidence="1 2">
    <name type="scientific">Caerostris extrusa</name>
    <name type="common">Bark spider</name>
    <name type="synonym">Caerostris bankana</name>
    <dbReference type="NCBI Taxonomy" id="172846"/>
    <lineage>
        <taxon>Eukaryota</taxon>
        <taxon>Metazoa</taxon>
        <taxon>Ecdysozoa</taxon>
        <taxon>Arthropoda</taxon>
        <taxon>Chelicerata</taxon>
        <taxon>Arachnida</taxon>
        <taxon>Araneae</taxon>
        <taxon>Araneomorphae</taxon>
        <taxon>Entelegynae</taxon>
        <taxon>Araneoidea</taxon>
        <taxon>Araneidae</taxon>
        <taxon>Caerostris</taxon>
    </lineage>
</organism>
<accession>A0AAV4M980</accession>
<protein>
    <submittedName>
        <fullName evidence="1">Uncharacterized protein</fullName>
    </submittedName>
</protein>
<name>A0AAV4M980_CAEEX</name>
<gene>
    <name evidence="1" type="ORF">CEXT_76951</name>
</gene>
<evidence type="ECO:0000313" key="1">
    <source>
        <dbReference type="EMBL" id="GIX68599.1"/>
    </source>
</evidence>
<dbReference type="Proteomes" id="UP001054945">
    <property type="component" value="Unassembled WGS sequence"/>
</dbReference>
<reference evidence="1 2" key="1">
    <citation type="submission" date="2021-06" db="EMBL/GenBank/DDBJ databases">
        <title>Caerostris extrusa draft genome.</title>
        <authorList>
            <person name="Kono N."/>
            <person name="Arakawa K."/>
        </authorList>
    </citation>
    <scope>NUCLEOTIDE SEQUENCE [LARGE SCALE GENOMIC DNA]</scope>
</reference>
<proteinExistence type="predicted"/>